<evidence type="ECO:0008006" key="3">
    <source>
        <dbReference type="Google" id="ProtNLM"/>
    </source>
</evidence>
<organism evidence="1 2">
    <name type="scientific">Streptomyces sannanensis</name>
    <dbReference type="NCBI Taxonomy" id="285536"/>
    <lineage>
        <taxon>Bacteria</taxon>
        <taxon>Bacillati</taxon>
        <taxon>Actinomycetota</taxon>
        <taxon>Actinomycetes</taxon>
        <taxon>Kitasatosporales</taxon>
        <taxon>Streptomycetaceae</taxon>
        <taxon>Streptomyces</taxon>
    </lineage>
</organism>
<comment type="caution">
    <text evidence="1">The sequence shown here is derived from an EMBL/GenBank/DDBJ whole genome shotgun (WGS) entry which is preliminary data.</text>
</comment>
<sequence length="69" mass="7294">MYQRLDTDGDHAKQSTHDAAASLKADFALGAALTTVAEKWDQQVSSLLGACAHISNHLDYTTTAQCAGT</sequence>
<name>A0ABP6SH58_9ACTN</name>
<keyword evidence="2" id="KW-1185">Reference proteome</keyword>
<evidence type="ECO:0000313" key="1">
    <source>
        <dbReference type="EMBL" id="GAA3376369.1"/>
    </source>
</evidence>
<dbReference type="RefSeq" id="WP_345041090.1">
    <property type="nucleotide sequence ID" value="NZ_BAAAYL010000001.1"/>
</dbReference>
<dbReference type="Proteomes" id="UP001499990">
    <property type="component" value="Unassembled WGS sequence"/>
</dbReference>
<protein>
    <recommendedName>
        <fullName evidence="3">WXG100 family type VII secretion target</fullName>
    </recommendedName>
</protein>
<dbReference type="EMBL" id="BAAAYL010000001">
    <property type="protein sequence ID" value="GAA3376369.1"/>
    <property type="molecule type" value="Genomic_DNA"/>
</dbReference>
<accession>A0ABP6SH58</accession>
<proteinExistence type="predicted"/>
<gene>
    <name evidence="1" type="ORF">GCM10020367_47800</name>
</gene>
<evidence type="ECO:0000313" key="2">
    <source>
        <dbReference type="Proteomes" id="UP001499990"/>
    </source>
</evidence>
<reference evidence="2" key="1">
    <citation type="journal article" date="2019" name="Int. J. Syst. Evol. Microbiol.">
        <title>The Global Catalogue of Microorganisms (GCM) 10K type strain sequencing project: providing services to taxonomists for standard genome sequencing and annotation.</title>
        <authorList>
            <consortium name="The Broad Institute Genomics Platform"/>
            <consortium name="The Broad Institute Genome Sequencing Center for Infectious Disease"/>
            <person name="Wu L."/>
            <person name="Ma J."/>
        </authorList>
    </citation>
    <scope>NUCLEOTIDE SEQUENCE [LARGE SCALE GENOMIC DNA]</scope>
    <source>
        <strain evidence="2">JCM 9651</strain>
    </source>
</reference>